<name>A0A8J3UX87_9ACTN</name>
<reference evidence="1" key="1">
    <citation type="submission" date="2021-01" db="EMBL/GenBank/DDBJ databases">
        <title>Whole genome shotgun sequence of Planotetraspora silvatica NBRC 100141.</title>
        <authorList>
            <person name="Komaki H."/>
            <person name="Tamura T."/>
        </authorList>
    </citation>
    <scope>NUCLEOTIDE SEQUENCE</scope>
    <source>
        <strain evidence="1">NBRC 100141</strain>
    </source>
</reference>
<dbReference type="EMBL" id="BOOQ01000015">
    <property type="protein sequence ID" value="GII46155.1"/>
    <property type="molecule type" value="Genomic_DNA"/>
</dbReference>
<accession>A0A8J3UX87</accession>
<comment type="caution">
    <text evidence="1">The sequence shown here is derived from an EMBL/GenBank/DDBJ whole genome shotgun (WGS) entry which is preliminary data.</text>
</comment>
<dbReference type="AlphaFoldDB" id="A0A8J3UX87"/>
<proteinExistence type="predicted"/>
<sequence>MLGLSALVRLRGLVVVVAVVIPLALTGCDSDDGPTAAQAGQTLKNHILGVLHERTALDVTITDAGGKNVSCGDGMAKQTFAATGRDSAGDPSPEGLNALMIGALGRVADYRIVSADSPGKPVRAVNADTRTTLVFQSPGNGLYAVAGETDCLPVS</sequence>
<organism evidence="1 2">
    <name type="scientific">Planotetraspora silvatica</name>
    <dbReference type="NCBI Taxonomy" id="234614"/>
    <lineage>
        <taxon>Bacteria</taxon>
        <taxon>Bacillati</taxon>
        <taxon>Actinomycetota</taxon>
        <taxon>Actinomycetes</taxon>
        <taxon>Streptosporangiales</taxon>
        <taxon>Streptosporangiaceae</taxon>
        <taxon>Planotetraspora</taxon>
    </lineage>
</organism>
<dbReference type="Proteomes" id="UP000644610">
    <property type="component" value="Unassembled WGS sequence"/>
</dbReference>
<gene>
    <name evidence="1" type="ORF">Psi02_25790</name>
</gene>
<protein>
    <submittedName>
        <fullName evidence="1">Uncharacterized protein</fullName>
    </submittedName>
</protein>
<evidence type="ECO:0000313" key="1">
    <source>
        <dbReference type="EMBL" id="GII46155.1"/>
    </source>
</evidence>
<evidence type="ECO:0000313" key="2">
    <source>
        <dbReference type="Proteomes" id="UP000644610"/>
    </source>
</evidence>
<keyword evidence="2" id="KW-1185">Reference proteome</keyword>